<gene>
    <name evidence="3" type="ORF">BDLFYP24_00006</name>
    <name evidence="2" type="ORF">GBB04_09415</name>
</gene>
<evidence type="ECO:0008006" key="5">
    <source>
        <dbReference type="Google" id="ProtNLM"/>
    </source>
</evidence>
<evidence type="ECO:0000313" key="3">
    <source>
        <dbReference type="EMBL" id="VYS71884.1"/>
    </source>
</evidence>
<feature type="region of interest" description="Disordered" evidence="1">
    <location>
        <begin position="471"/>
        <end position="547"/>
    </location>
</feature>
<evidence type="ECO:0000313" key="2">
    <source>
        <dbReference type="EMBL" id="KAB7459602.1"/>
    </source>
</evidence>
<dbReference type="EMBL" id="WDPD01000012">
    <property type="protein sequence ID" value="KAB7459602.1"/>
    <property type="molecule type" value="Genomic_DNA"/>
</dbReference>
<name>A0A6N2QTW9_9BIFI</name>
<feature type="region of interest" description="Disordered" evidence="1">
    <location>
        <begin position="584"/>
        <end position="615"/>
    </location>
</feature>
<dbReference type="RefSeq" id="WP_034521033.1">
    <property type="nucleotide sequence ID" value="NZ_CACRSP010000001.1"/>
</dbReference>
<dbReference type="Proteomes" id="UP000429211">
    <property type="component" value="Unassembled WGS sequence"/>
</dbReference>
<protein>
    <recommendedName>
        <fullName evidence="5">Tubuliform spidroin</fullName>
    </recommendedName>
</protein>
<accession>A0A6N2QTW9</accession>
<organism evidence="3">
    <name type="scientific">Bifidobacterium dentium</name>
    <dbReference type="NCBI Taxonomy" id="1689"/>
    <lineage>
        <taxon>Bacteria</taxon>
        <taxon>Bacillati</taxon>
        <taxon>Actinomycetota</taxon>
        <taxon>Actinomycetes</taxon>
        <taxon>Bifidobacteriales</taxon>
        <taxon>Bifidobacteriaceae</taxon>
        <taxon>Bifidobacterium</taxon>
    </lineage>
</organism>
<feature type="compositionally biased region" description="Low complexity" evidence="1">
    <location>
        <begin position="598"/>
        <end position="615"/>
    </location>
</feature>
<dbReference type="AlphaFoldDB" id="A0A6N2QTW9"/>
<evidence type="ECO:0000256" key="1">
    <source>
        <dbReference type="SAM" id="MobiDB-lite"/>
    </source>
</evidence>
<proteinExistence type="predicted"/>
<reference evidence="2 4" key="1">
    <citation type="journal article" date="2019" name="Nat. Med.">
        <title>A library of human gut bacterial isolates paired with longitudinal multiomics data enables mechanistic microbiome research.</title>
        <authorList>
            <person name="Poyet M."/>
            <person name="Groussin M."/>
            <person name="Gibbons S.M."/>
            <person name="Avila-Pacheco J."/>
            <person name="Jiang X."/>
            <person name="Kearney S.M."/>
            <person name="Perrotta A.R."/>
            <person name="Berdy B."/>
            <person name="Zhao S."/>
            <person name="Lieberman T.D."/>
            <person name="Swanson P.K."/>
            <person name="Smith M."/>
            <person name="Roesemann S."/>
            <person name="Alexander J.E."/>
            <person name="Rich S.A."/>
            <person name="Livny J."/>
            <person name="Vlamakis H."/>
            <person name="Clish C."/>
            <person name="Bullock K."/>
            <person name="Deik A."/>
            <person name="Scott J."/>
            <person name="Pierce K.A."/>
            <person name="Xavier R.J."/>
            <person name="Alm E.J."/>
        </authorList>
    </citation>
    <scope>NUCLEOTIDE SEQUENCE [LARGE SCALE GENOMIC DNA]</scope>
    <source>
        <strain evidence="2 4">BIOML-A2</strain>
    </source>
</reference>
<reference evidence="3" key="2">
    <citation type="submission" date="2019-11" db="EMBL/GenBank/DDBJ databases">
        <authorList>
            <person name="Feng L."/>
        </authorList>
    </citation>
    <scope>NUCLEOTIDE SEQUENCE</scope>
    <source>
        <strain evidence="3">BdentiumLFYP24</strain>
    </source>
</reference>
<feature type="compositionally biased region" description="Low complexity" evidence="1">
    <location>
        <begin position="474"/>
        <end position="491"/>
    </location>
</feature>
<sequence length="687" mass="71171">MCTRHRNVRTMRRACAAAIAMVVLCGLPVVGVGVSDIVGRIRQDGRYAVDVASHDVMSSYTAADRPGRLYLTDSGSAASRRIAAGTVSLPWSVSATFTLNGPDVSVQQVNGATGMVGIRLTVKAVDGATQTITDDARDLVPVVAFTIPSRVGSDVVSDDGVSVISGNSSTLIAAIGEPGEELTFTTYVDARHFTMSSLAVAAVRAEDDDDFADNLNNLTDRASNLVDGLTNVGSQSNHQLIEQLKTLRDREKELATQTIAERTATHQQAFDGYIDAYVGSYTAHLSGSIGDSTQLSAILGTAAELNGDTDVARSVVDLANAVNDVSAAYRHAGAADAVDDVIRTIERRGTSGLLSELGRRAGEEQQRGAKDYSAGQSQLSSAMIPYSMDFTDAYTARLKELGATAATASHYERQAIADVRSGIDTNRKLAAAAGNVADAMNALADASEHTGQASAFHQIAVRFADQLETDDAAGNDSNASSTSSQDSATTTRGTVRIASLHSGHTLSDGTTLPAKAEKARQKAKRKVEHAQAKAIRQQSEDGATDSLVDDRNAISMDDVMSYAGGLRSSFGAAADTTSKNMAKVGGVDGSSESDAKDSATSGDAVSGASGAASAGAGSLPISAYSIVSSRAPIEADSSDLIDETVELASAAEMLQEAVQHLGSRHITGGTVGATGHGTQYLLSVPVL</sequence>
<dbReference type="EMBL" id="CACRSP010000001">
    <property type="protein sequence ID" value="VYS71884.1"/>
    <property type="molecule type" value="Genomic_DNA"/>
</dbReference>
<evidence type="ECO:0000313" key="4">
    <source>
        <dbReference type="Proteomes" id="UP000429211"/>
    </source>
</evidence>